<accession>A0ABT0QEL7</accession>
<evidence type="ECO:0000259" key="8">
    <source>
        <dbReference type="Pfam" id="PF12704"/>
    </source>
</evidence>
<dbReference type="RefSeq" id="WP_249973104.1">
    <property type="nucleotide sequence ID" value="NZ_JAMFLZ010000004.1"/>
</dbReference>
<gene>
    <name evidence="9" type="ORF">M3P09_10590</name>
</gene>
<dbReference type="Pfam" id="PF02687">
    <property type="entry name" value="FtsX"/>
    <property type="match status" value="2"/>
</dbReference>
<keyword evidence="4 6" id="KW-1133">Transmembrane helix</keyword>
<feature type="transmembrane region" description="Helical" evidence="6">
    <location>
        <begin position="686"/>
        <end position="711"/>
    </location>
</feature>
<feature type="transmembrane region" description="Helical" evidence="6">
    <location>
        <begin position="294"/>
        <end position="315"/>
    </location>
</feature>
<proteinExistence type="predicted"/>
<dbReference type="Proteomes" id="UP001165381">
    <property type="component" value="Unassembled WGS sequence"/>
</dbReference>
<dbReference type="PANTHER" id="PTHR30572">
    <property type="entry name" value="MEMBRANE COMPONENT OF TRANSPORTER-RELATED"/>
    <property type="match status" value="1"/>
</dbReference>
<feature type="domain" description="ABC3 transporter permease C-terminal" evidence="7">
    <location>
        <begin position="689"/>
        <end position="798"/>
    </location>
</feature>
<comment type="subcellular location">
    <subcellularLocation>
        <location evidence="1">Cell membrane</location>
        <topology evidence="1">Multi-pass membrane protein</topology>
    </subcellularLocation>
</comment>
<keyword evidence="10" id="KW-1185">Reference proteome</keyword>
<dbReference type="InterPro" id="IPR025857">
    <property type="entry name" value="MacB_PCD"/>
</dbReference>
<keyword evidence="2" id="KW-1003">Cell membrane</keyword>
<evidence type="ECO:0000313" key="9">
    <source>
        <dbReference type="EMBL" id="MCL6295442.1"/>
    </source>
</evidence>
<keyword evidence="5 6" id="KW-0472">Membrane</keyword>
<evidence type="ECO:0000259" key="7">
    <source>
        <dbReference type="Pfam" id="PF02687"/>
    </source>
</evidence>
<evidence type="ECO:0000256" key="5">
    <source>
        <dbReference type="ARBA" id="ARBA00023136"/>
    </source>
</evidence>
<evidence type="ECO:0000256" key="4">
    <source>
        <dbReference type="ARBA" id="ARBA00022989"/>
    </source>
</evidence>
<dbReference type="InterPro" id="IPR003838">
    <property type="entry name" value="ABC3_permease_C"/>
</dbReference>
<comment type="caution">
    <text evidence="9">The sequence shown here is derived from an EMBL/GenBank/DDBJ whole genome shotgun (WGS) entry which is preliminary data.</text>
</comment>
<dbReference type="Pfam" id="PF12704">
    <property type="entry name" value="MacB_PCD"/>
    <property type="match status" value="1"/>
</dbReference>
<feature type="domain" description="MacB-like periplasmic core" evidence="8">
    <location>
        <begin position="20"/>
        <end position="245"/>
    </location>
</feature>
<keyword evidence="3 6" id="KW-0812">Transmembrane</keyword>
<feature type="transmembrane region" description="Helical" evidence="6">
    <location>
        <begin position="344"/>
        <end position="366"/>
    </location>
</feature>
<dbReference type="EMBL" id="JAMFLZ010000004">
    <property type="protein sequence ID" value="MCL6295442.1"/>
    <property type="molecule type" value="Genomic_DNA"/>
</dbReference>
<feature type="domain" description="ABC3 transporter permease C-terminal" evidence="7">
    <location>
        <begin position="300"/>
        <end position="413"/>
    </location>
</feature>
<evidence type="ECO:0000256" key="2">
    <source>
        <dbReference type="ARBA" id="ARBA00022475"/>
    </source>
</evidence>
<sequence length="809" mass="90938">MIKNYFKIAWRNFKKDKSFTFINLLGLATGFAITLLIIQYVRFEFSYENTHVNVDRLVRLTMDYMDGETVTAQDCETNPPTGAKVLAEMPEVENFTRAYPIGEPNVNVGIDNEHFILEKLFAVDHSFFNMFSYPLIYGTKKDIFKQPNQAVLTETTALRYFNKKNVVGETLEIPFAKGSVLLDVVGVVADSPPNTHLKFNMLMSYPTMLSDKAMLEEYGEKEDNWGGNNTLTYLLLTPNTNYASFTSSLLDLNKRMEVEMNFKNQRIIGQKIGDIHLYSNKTFETEPNGKASSVFFLLGVAFLVIISAFVNYINLATSKALDRAKEVGIRKVVGSTKSQLRVQFLIESLLINFCAGICAVLLILIAKSKFIEVSGLPTDFSIFEDSLFWLILGAFILLGVLFSGVYPALVLSSFKPSSVLKGAFTHSTQGVLLRKSLVVFQFAITIILLIQIFMINQQLEYLQNIDLGVNTDQTIVVNAPTQNTDRQNYSVFKQELLANSSVSLVSLSGAVPGQMASQMGTTTGINLSEVIEDHNYNFYLTQIDANFITVMGMELLEGNNFDETSHPDKKEVIVNQEAIRLWGIPEAKNAIGKKLKFWGSEWTIKGVVKNYHQESAKSAHIPIIHRYSDYFGGFASIKFLGNNPKEQISQIEQTYKSVFPTAPFSYFFMDSEYDKQFKADKQFQDVFTVLTGFAILIACLGLFGLASFTVLKRKKEIGIRKVIGASVVNILVLLSKNFIKTVFIAMLIGIPVTYLLATKWLENFAFHIELNWWLFTLPVILVMGLVVFSISIKTINAAIVNPVESLKDE</sequence>
<feature type="transmembrane region" description="Helical" evidence="6">
    <location>
        <begin position="432"/>
        <end position="454"/>
    </location>
</feature>
<evidence type="ECO:0000256" key="1">
    <source>
        <dbReference type="ARBA" id="ARBA00004651"/>
    </source>
</evidence>
<organism evidence="9 10">
    <name type="scientific">Jejuia spongiicola</name>
    <dbReference type="NCBI Taxonomy" id="2942207"/>
    <lineage>
        <taxon>Bacteria</taxon>
        <taxon>Pseudomonadati</taxon>
        <taxon>Bacteroidota</taxon>
        <taxon>Flavobacteriia</taxon>
        <taxon>Flavobacteriales</taxon>
        <taxon>Flavobacteriaceae</taxon>
        <taxon>Jejuia</taxon>
    </lineage>
</organism>
<feature type="transmembrane region" description="Helical" evidence="6">
    <location>
        <begin position="770"/>
        <end position="792"/>
    </location>
</feature>
<evidence type="ECO:0000256" key="6">
    <source>
        <dbReference type="SAM" id="Phobius"/>
    </source>
</evidence>
<reference evidence="9" key="1">
    <citation type="submission" date="2022-05" db="EMBL/GenBank/DDBJ databases">
        <authorList>
            <person name="Park J.-S."/>
        </authorList>
    </citation>
    <scope>NUCLEOTIDE SEQUENCE</scope>
    <source>
        <strain evidence="9">2012CJ34-3</strain>
    </source>
</reference>
<evidence type="ECO:0000313" key="10">
    <source>
        <dbReference type="Proteomes" id="UP001165381"/>
    </source>
</evidence>
<name>A0ABT0QEL7_9FLAO</name>
<feature type="transmembrane region" description="Helical" evidence="6">
    <location>
        <begin position="21"/>
        <end position="41"/>
    </location>
</feature>
<dbReference type="InterPro" id="IPR050250">
    <property type="entry name" value="Macrolide_Exporter_MacB"/>
</dbReference>
<feature type="transmembrane region" description="Helical" evidence="6">
    <location>
        <begin position="386"/>
        <end position="411"/>
    </location>
</feature>
<feature type="transmembrane region" description="Helical" evidence="6">
    <location>
        <begin position="723"/>
        <end position="750"/>
    </location>
</feature>
<protein>
    <submittedName>
        <fullName evidence="9">ABC transporter permease</fullName>
    </submittedName>
</protein>
<evidence type="ECO:0000256" key="3">
    <source>
        <dbReference type="ARBA" id="ARBA00022692"/>
    </source>
</evidence>
<dbReference type="PANTHER" id="PTHR30572:SF18">
    <property type="entry name" value="ABC-TYPE MACROLIDE FAMILY EXPORT SYSTEM PERMEASE COMPONENT 2"/>
    <property type="match status" value="1"/>
</dbReference>